<dbReference type="AlphaFoldDB" id="A0A426YXV0"/>
<dbReference type="Proteomes" id="UP000287651">
    <property type="component" value="Unassembled WGS sequence"/>
</dbReference>
<feature type="non-terminal residue" evidence="2">
    <location>
        <position position="1"/>
    </location>
</feature>
<comment type="caution">
    <text evidence="2">The sequence shown here is derived from an EMBL/GenBank/DDBJ whole genome shotgun (WGS) entry which is preliminary data.</text>
</comment>
<keyword evidence="1" id="KW-0812">Transmembrane</keyword>
<keyword evidence="1" id="KW-0472">Membrane</keyword>
<name>A0A426YXV0_ENSVE</name>
<reference evidence="2 3" key="1">
    <citation type="journal article" date="2014" name="Agronomy (Basel)">
        <title>A Draft Genome Sequence for Ensete ventricosum, the Drought-Tolerant Tree Against Hunger.</title>
        <authorList>
            <person name="Harrison J."/>
            <person name="Moore K.A."/>
            <person name="Paszkiewicz K."/>
            <person name="Jones T."/>
            <person name="Grant M."/>
            <person name="Ambacheew D."/>
            <person name="Muzemil S."/>
            <person name="Studholme D.J."/>
        </authorList>
    </citation>
    <scope>NUCLEOTIDE SEQUENCE [LARGE SCALE GENOMIC DNA]</scope>
</reference>
<evidence type="ECO:0000313" key="2">
    <source>
        <dbReference type="EMBL" id="RRT56562.1"/>
    </source>
</evidence>
<evidence type="ECO:0000313" key="3">
    <source>
        <dbReference type="Proteomes" id="UP000287651"/>
    </source>
</evidence>
<sequence>DLSEDVRYNDLVFIIVVYFSIVHSVAGFHPPTERLVLGQVPPTLKLGIGLLLDPPSPRDHCLEVDVFQSTLLANAKSLRDLKVMKACHDIASVVDWSKRPGETLVSGEAVIGRPSKRVKIAVRKHKYHRGKGGSHVTTWGKELVASTEEDSSSTHCQPRSMKDLCSTRVCKGDEGYYILQIVDSMPKDSNSTMRARRLVTLMGNRASHLEAEIEKLKSEGNPKQLAAAKQQAIDLWADYDKVATELGEGT</sequence>
<protein>
    <submittedName>
        <fullName evidence="2">Uncharacterized protein</fullName>
    </submittedName>
</protein>
<gene>
    <name evidence="2" type="ORF">B296_00047766</name>
</gene>
<proteinExistence type="predicted"/>
<accession>A0A426YXV0</accession>
<feature type="transmembrane region" description="Helical" evidence="1">
    <location>
        <begin position="12"/>
        <end position="29"/>
    </location>
</feature>
<evidence type="ECO:0000256" key="1">
    <source>
        <dbReference type="SAM" id="Phobius"/>
    </source>
</evidence>
<organism evidence="2 3">
    <name type="scientific">Ensete ventricosum</name>
    <name type="common">Abyssinian banana</name>
    <name type="synonym">Musa ensete</name>
    <dbReference type="NCBI Taxonomy" id="4639"/>
    <lineage>
        <taxon>Eukaryota</taxon>
        <taxon>Viridiplantae</taxon>
        <taxon>Streptophyta</taxon>
        <taxon>Embryophyta</taxon>
        <taxon>Tracheophyta</taxon>
        <taxon>Spermatophyta</taxon>
        <taxon>Magnoliopsida</taxon>
        <taxon>Liliopsida</taxon>
        <taxon>Zingiberales</taxon>
        <taxon>Musaceae</taxon>
        <taxon>Ensete</taxon>
    </lineage>
</organism>
<keyword evidence="1" id="KW-1133">Transmembrane helix</keyword>
<dbReference type="EMBL" id="AMZH03009572">
    <property type="protein sequence ID" value="RRT56562.1"/>
    <property type="molecule type" value="Genomic_DNA"/>
</dbReference>